<dbReference type="PANTHER" id="PTHR46193:SF18">
    <property type="entry name" value="HEXITOL PHOSPHATASE B"/>
    <property type="match status" value="1"/>
</dbReference>
<dbReference type="InterPro" id="IPR023198">
    <property type="entry name" value="PGP-like_dom2"/>
</dbReference>
<dbReference type="Pfam" id="PF00702">
    <property type="entry name" value="Hydrolase"/>
    <property type="match status" value="1"/>
</dbReference>
<evidence type="ECO:0000256" key="5">
    <source>
        <dbReference type="ARBA" id="ARBA00023277"/>
    </source>
</evidence>
<comment type="similarity">
    <text evidence="2">Belongs to the HAD-like hydrolase superfamily. CbbY/CbbZ/Gph/YieH family.</text>
</comment>
<dbReference type="EMBL" id="CP147250">
    <property type="protein sequence ID" value="WYJ81300.1"/>
    <property type="molecule type" value="Genomic_DNA"/>
</dbReference>
<evidence type="ECO:0000256" key="2">
    <source>
        <dbReference type="ARBA" id="ARBA00006171"/>
    </source>
</evidence>
<reference evidence="6 7" key="2">
    <citation type="submission" date="2024-03" db="EMBL/GenBank/DDBJ databases">
        <title>The Genome Sequence of Enterococcus sp. DIV1094.</title>
        <authorList>
            <consortium name="The Broad Institute Genomics Platform"/>
            <consortium name="The Broad Institute Microbial Omics Core"/>
            <consortium name="The Broad Institute Genomic Center for Infectious Diseases"/>
            <person name="Earl A."/>
            <person name="Manson A."/>
            <person name="Gilmore M."/>
            <person name="Schwartman J."/>
            <person name="Shea T."/>
            <person name="Abouelleil A."/>
            <person name="Cao P."/>
            <person name="Chapman S."/>
            <person name="Cusick C."/>
            <person name="Young S."/>
            <person name="Neafsey D."/>
            <person name="Nusbaum C."/>
            <person name="Birren B."/>
        </authorList>
    </citation>
    <scope>NUCLEOTIDE SEQUENCE [LARGE SCALE GENOMIC DNA]</scope>
    <source>
        <strain evidence="6 7">DIV1094</strain>
    </source>
</reference>
<dbReference type="InterPro" id="IPR006439">
    <property type="entry name" value="HAD-SF_hydro_IA"/>
</dbReference>
<evidence type="ECO:0000313" key="6">
    <source>
        <dbReference type="EMBL" id="WYJ81300.1"/>
    </source>
</evidence>
<dbReference type="PANTHER" id="PTHR46193">
    <property type="entry name" value="6-PHOSPHOGLUCONATE PHOSPHATASE"/>
    <property type="match status" value="1"/>
</dbReference>
<dbReference type="SFLD" id="SFLDG01129">
    <property type="entry name" value="C1.5:_HAD__Beta-PGM__Phosphata"/>
    <property type="match status" value="1"/>
</dbReference>
<evidence type="ECO:0008006" key="8">
    <source>
        <dbReference type="Google" id="ProtNLM"/>
    </source>
</evidence>
<keyword evidence="3" id="KW-0479">Metal-binding</keyword>
<protein>
    <recommendedName>
        <fullName evidence="8">Pesticidal protein Cry10Aa</fullName>
    </recommendedName>
</protein>
<dbReference type="InterPro" id="IPR023214">
    <property type="entry name" value="HAD_sf"/>
</dbReference>
<accession>A0ABZ2SZY8</accession>
<sequence>MKGIIFDFNGTMFQDSHLHEAAWIRMIHRYSKKELSDEDIVKNIHGRTNSEILAYFISPTLTTDEIANLSYEKEAHYRSLCLEKPEELVLTDGLIATLDILNEQNIPITIATATVKENVEFYFEIFNLSNWFSFDKVVYDDGTFPGKPQPDIFIKAAQKLALEPKDCLVIEDAYSGLLAATRANIGMIIAIDPYGKNRQLFSAKELRKDSIIENFDNFYFNFLTPSI</sequence>
<comment type="cofactor">
    <cofactor evidence="1">
        <name>Mg(2+)</name>
        <dbReference type="ChEBI" id="CHEBI:18420"/>
    </cofactor>
</comment>
<dbReference type="Gene3D" id="3.40.50.1000">
    <property type="entry name" value="HAD superfamily/HAD-like"/>
    <property type="match status" value="1"/>
</dbReference>
<name>A0ABZ2SZY8_9ENTE</name>
<evidence type="ECO:0000256" key="1">
    <source>
        <dbReference type="ARBA" id="ARBA00001946"/>
    </source>
</evidence>
<dbReference type="InterPro" id="IPR051600">
    <property type="entry name" value="Beta-PGM-like"/>
</dbReference>
<evidence type="ECO:0000256" key="4">
    <source>
        <dbReference type="ARBA" id="ARBA00022842"/>
    </source>
</evidence>
<evidence type="ECO:0000313" key="7">
    <source>
        <dbReference type="Proteomes" id="UP000664360"/>
    </source>
</evidence>
<dbReference type="Gene3D" id="1.10.150.240">
    <property type="entry name" value="Putative phosphatase, domain 2"/>
    <property type="match status" value="1"/>
</dbReference>
<dbReference type="CDD" id="cd07505">
    <property type="entry name" value="HAD_BPGM-like"/>
    <property type="match status" value="1"/>
</dbReference>
<proteinExistence type="inferred from homology"/>
<organism evidence="6 7">
    <name type="scientific">Candidatus Enterococcus mangumiae</name>
    <dbReference type="NCBI Taxonomy" id="2230878"/>
    <lineage>
        <taxon>Bacteria</taxon>
        <taxon>Bacillati</taxon>
        <taxon>Bacillota</taxon>
        <taxon>Bacilli</taxon>
        <taxon>Lactobacillales</taxon>
        <taxon>Enterococcaceae</taxon>
        <taxon>Enterococcus</taxon>
    </lineage>
</organism>
<dbReference type="NCBIfam" id="TIGR01509">
    <property type="entry name" value="HAD-SF-IA-v3"/>
    <property type="match status" value="1"/>
</dbReference>
<evidence type="ECO:0000256" key="3">
    <source>
        <dbReference type="ARBA" id="ARBA00022723"/>
    </source>
</evidence>
<dbReference type="RefSeq" id="WP_206855960.1">
    <property type="nucleotide sequence ID" value="NZ_CP147250.1"/>
</dbReference>
<gene>
    <name evidence="6" type="ORF">DOK79_002884</name>
</gene>
<dbReference type="InterPro" id="IPR036412">
    <property type="entry name" value="HAD-like_sf"/>
</dbReference>
<keyword evidence="5" id="KW-0119">Carbohydrate metabolism</keyword>
<dbReference type="SFLD" id="SFLDS00003">
    <property type="entry name" value="Haloacid_Dehalogenase"/>
    <property type="match status" value="1"/>
</dbReference>
<keyword evidence="7" id="KW-1185">Reference proteome</keyword>
<keyword evidence="4" id="KW-0460">Magnesium</keyword>
<dbReference type="SUPFAM" id="SSF56784">
    <property type="entry name" value="HAD-like"/>
    <property type="match status" value="1"/>
</dbReference>
<dbReference type="Proteomes" id="UP000664360">
    <property type="component" value="Chromosome"/>
</dbReference>
<reference evidence="6 7" key="1">
    <citation type="submission" date="2021-03" db="EMBL/GenBank/DDBJ databases">
        <authorList>
            <person name="Gilmore M.S."/>
            <person name="Schwartzman J."/>
            <person name="Van Tyne D."/>
            <person name="Martin M."/>
            <person name="Earl A.M."/>
            <person name="Manson A.L."/>
            <person name="Straub T."/>
            <person name="Salamzade R."/>
            <person name="Saavedra J."/>
            <person name="Lebreton F."/>
            <person name="Prichula J."/>
            <person name="Schaufler K."/>
            <person name="Gaca A."/>
            <person name="Sgardioli B."/>
            <person name="Wagenaar J."/>
            <person name="Strong T."/>
        </authorList>
    </citation>
    <scope>NUCLEOTIDE SEQUENCE [LARGE SCALE GENOMIC DNA]</scope>
    <source>
        <strain evidence="6 7">DIV1094</strain>
    </source>
</reference>